<keyword evidence="1" id="KW-0472">Membrane</keyword>
<sequence length="110" mass="11490">MKLTIKQVLASLLLLAPFVQSIVGFDLGAAVPLIEVIIGSALAIFERYSISSFSLTSSTLLSVLIALVTSVSAASGVDFGNDVQPHISEGITAVMALFTLLGINNARLKK</sequence>
<evidence type="ECO:0000313" key="2">
    <source>
        <dbReference type="EMBL" id="CAB4178007.1"/>
    </source>
</evidence>
<name>A0A6J5Q627_9CAUD</name>
<feature type="transmembrane region" description="Helical" evidence="1">
    <location>
        <begin position="31"/>
        <end position="48"/>
    </location>
</feature>
<dbReference type="EMBL" id="LR798401">
    <property type="protein sequence ID" value="CAB5229199.1"/>
    <property type="molecule type" value="Genomic_DNA"/>
</dbReference>
<proteinExistence type="predicted"/>
<dbReference type="EMBL" id="LR796962">
    <property type="protein sequence ID" value="CAB4178007.1"/>
    <property type="molecule type" value="Genomic_DNA"/>
</dbReference>
<gene>
    <name evidence="2" type="ORF">UFOVP1015_27</name>
    <name evidence="3" type="ORF">UFOVP1551_8</name>
</gene>
<organism evidence="2">
    <name type="scientific">uncultured Caudovirales phage</name>
    <dbReference type="NCBI Taxonomy" id="2100421"/>
    <lineage>
        <taxon>Viruses</taxon>
        <taxon>Duplodnaviria</taxon>
        <taxon>Heunggongvirae</taxon>
        <taxon>Uroviricota</taxon>
        <taxon>Caudoviricetes</taxon>
        <taxon>Peduoviridae</taxon>
        <taxon>Maltschvirus</taxon>
        <taxon>Maltschvirus maltsch</taxon>
    </lineage>
</organism>
<feature type="transmembrane region" description="Helical" evidence="1">
    <location>
        <begin position="83"/>
        <end position="103"/>
    </location>
</feature>
<feature type="transmembrane region" description="Helical" evidence="1">
    <location>
        <begin position="60"/>
        <end position="77"/>
    </location>
</feature>
<evidence type="ECO:0000313" key="3">
    <source>
        <dbReference type="EMBL" id="CAB5229199.1"/>
    </source>
</evidence>
<evidence type="ECO:0000256" key="1">
    <source>
        <dbReference type="SAM" id="Phobius"/>
    </source>
</evidence>
<keyword evidence="1" id="KW-1133">Transmembrane helix</keyword>
<accession>A0A6J5Q627</accession>
<protein>
    <submittedName>
        <fullName evidence="2">Uncharacterized protein</fullName>
    </submittedName>
</protein>
<keyword evidence="1" id="KW-0812">Transmembrane</keyword>
<reference evidence="2" key="1">
    <citation type="submission" date="2020-05" db="EMBL/GenBank/DDBJ databases">
        <authorList>
            <person name="Chiriac C."/>
            <person name="Salcher M."/>
            <person name="Ghai R."/>
            <person name="Kavagutti S V."/>
        </authorList>
    </citation>
    <scope>NUCLEOTIDE SEQUENCE</scope>
</reference>